<dbReference type="InterPro" id="IPR010730">
    <property type="entry name" value="HET"/>
</dbReference>
<dbReference type="PANTHER" id="PTHR24148">
    <property type="entry name" value="ANKYRIN REPEAT DOMAIN-CONTAINING PROTEIN 39 HOMOLOG-RELATED"/>
    <property type="match status" value="1"/>
</dbReference>
<organism evidence="2 3">
    <name type="scientific">Apiospora kogelbergensis</name>
    <dbReference type="NCBI Taxonomy" id="1337665"/>
    <lineage>
        <taxon>Eukaryota</taxon>
        <taxon>Fungi</taxon>
        <taxon>Dikarya</taxon>
        <taxon>Ascomycota</taxon>
        <taxon>Pezizomycotina</taxon>
        <taxon>Sordariomycetes</taxon>
        <taxon>Xylariomycetidae</taxon>
        <taxon>Amphisphaeriales</taxon>
        <taxon>Apiosporaceae</taxon>
        <taxon>Apiospora</taxon>
    </lineage>
</organism>
<dbReference type="Proteomes" id="UP001392437">
    <property type="component" value="Unassembled WGS sequence"/>
</dbReference>
<keyword evidence="3" id="KW-1185">Reference proteome</keyword>
<evidence type="ECO:0000259" key="1">
    <source>
        <dbReference type="Pfam" id="PF06985"/>
    </source>
</evidence>
<reference evidence="2 3" key="1">
    <citation type="submission" date="2023-01" db="EMBL/GenBank/DDBJ databases">
        <title>Analysis of 21 Apiospora genomes using comparative genomics revels a genus with tremendous synthesis potential of carbohydrate active enzymes and secondary metabolites.</title>
        <authorList>
            <person name="Sorensen T."/>
        </authorList>
    </citation>
    <scope>NUCLEOTIDE SEQUENCE [LARGE SCALE GENOMIC DNA]</scope>
    <source>
        <strain evidence="2 3">CBS 117206</strain>
    </source>
</reference>
<dbReference type="Pfam" id="PF06985">
    <property type="entry name" value="HET"/>
    <property type="match status" value="1"/>
</dbReference>
<proteinExistence type="predicted"/>
<dbReference type="PANTHER" id="PTHR24148:SF64">
    <property type="entry name" value="HETEROKARYON INCOMPATIBILITY DOMAIN-CONTAINING PROTEIN"/>
    <property type="match status" value="1"/>
</dbReference>
<gene>
    <name evidence="2" type="ORF">PG999_001289</name>
</gene>
<dbReference type="EMBL" id="JAQQWP010000001">
    <property type="protein sequence ID" value="KAK8133116.1"/>
    <property type="molecule type" value="Genomic_DNA"/>
</dbReference>
<feature type="domain" description="Heterokaryon incompatibility" evidence="1">
    <location>
        <begin position="48"/>
        <end position="220"/>
    </location>
</feature>
<dbReference type="AlphaFoldDB" id="A0AAW0RED5"/>
<sequence length="616" mass="70864">MNYGSDPLGGWPRRLLHVSSMTSCEWQPGNIYSWEDGSGHQQRVQPRYNAITYTWGRFAYRCGASDEAGYETASYLSVHGITWSDFMPQMRDRFTPADLKKVITAATEGDVEFVWLDIACINQALDSSGERLPVYFEEIGRQAVIFGGATQVFVWLHGFSHRHLQDWWGEINLVVNDASHLQFDRTSDKSSLRKLLPKFQHYLDTLIRDDWFSSLWTLQEAFLSPDAAILSRESSQVWMRVDQGRSKRLLRLMDISLLWNIVCHVLYTHRQDWPDAEVFKQRLREKIGFLEAVQGQKPDYYLHAGRPDLGNPFALLIASHHRTVRPENQNDRVYGIMQIYDLKLGKSSPSHRGDRNYTLEELKDQLAAALITKYPVASQLIIQSKDCPEWKAWRVNSTMRLPEEAFIHWKLLVSRQQQAGRIEEYGTRVKLTPWHHMTLDSSLIRFEGLTIALDDFARVLLDMGSGDLETSQSLLDFGPTPMFLDDRYESALMRELAPTDAWQYSARLEWVRNHPVYGKPRLLLVGSTLQDSLLAASSTVGEDASTTGYQRLDGMGIAIILRAADESHMPNLYRRMGVFVWHYWWLKQILGELSRPTLSFLQGNGEGWAEEKGFYG</sequence>
<evidence type="ECO:0000313" key="2">
    <source>
        <dbReference type="EMBL" id="KAK8133116.1"/>
    </source>
</evidence>
<evidence type="ECO:0000313" key="3">
    <source>
        <dbReference type="Proteomes" id="UP001392437"/>
    </source>
</evidence>
<protein>
    <recommendedName>
        <fullName evidence="1">Heterokaryon incompatibility domain-containing protein</fullName>
    </recommendedName>
</protein>
<comment type="caution">
    <text evidence="2">The sequence shown here is derived from an EMBL/GenBank/DDBJ whole genome shotgun (WGS) entry which is preliminary data.</text>
</comment>
<name>A0AAW0RED5_9PEZI</name>
<accession>A0AAW0RED5</accession>
<dbReference type="InterPro" id="IPR052895">
    <property type="entry name" value="HetReg/Transcr_Mod"/>
</dbReference>